<dbReference type="Pfam" id="PF14331">
    <property type="entry name" value="IcmF-related_N"/>
    <property type="match status" value="1"/>
</dbReference>
<evidence type="ECO:0000313" key="2">
    <source>
        <dbReference type="EMBL" id="PHM46773.1"/>
    </source>
</evidence>
<name>A0A2D0JKF4_9GAMM</name>
<keyword evidence="3" id="KW-1185">Reference proteome</keyword>
<reference evidence="2 3" key="1">
    <citation type="journal article" date="2017" name="Nat. Microbiol.">
        <title>Natural product diversity associated with the nematode symbionts Photorhabdus and Xenorhabdus.</title>
        <authorList>
            <person name="Tobias N.J."/>
            <person name="Wolff H."/>
            <person name="Djahanschiri B."/>
            <person name="Grundmann F."/>
            <person name="Kronenwerth M."/>
            <person name="Shi Y.M."/>
            <person name="Simonyi S."/>
            <person name="Grun P."/>
            <person name="Shapiro-Ilan D."/>
            <person name="Pidot S.J."/>
            <person name="Stinear T.P."/>
            <person name="Ebersberger I."/>
            <person name="Bode H.B."/>
        </authorList>
    </citation>
    <scope>NUCLEOTIDE SEQUENCE [LARGE SCALE GENOMIC DNA]</scope>
    <source>
        <strain evidence="2 3">DSM 17902</strain>
    </source>
</reference>
<sequence>MFSTYHHIICQSQQVIRLAFHSQFPPYLIMTETDLLYGFEAMYQSLDRKLRDEILGVTFSLNNCDEKEWRNELELIILKHKGNENNVFYHFMSATPRYTERQYGIFEINKASGETKLIQLADYDEKRAFIVYISICND</sequence>
<accession>A0A2D0JKF4</accession>
<protein>
    <recommendedName>
        <fullName evidence="1">Type VI secretion system component TssM1 N-terminal domain-containing protein</fullName>
    </recommendedName>
</protein>
<comment type="caution">
    <text evidence="2">The sequence shown here is derived from an EMBL/GenBank/DDBJ whole genome shotgun (WGS) entry which is preliminary data.</text>
</comment>
<proteinExistence type="predicted"/>
<feature type="domain" description="Type VI secretion system component TssM1 N-terminal" evidence="1">
    <location>
        <begin position="13"/>
        <end position="70"/>
    </location>
</feature>
<dbReference type="EMBL" id="NITZ01000030">
    <property type="protein sequence ID" value="PHM46773.1"/>
    <property type="molecule type" value="Genomic_DNA"/>
</dbReference>
<dbReference type="Proteomes" id="UP000221980">
    <property type="component" value="Unassembled WGS sequence"/>
</dbReference>
<gene>
    <name evidence="2" type="ORF">Xmir_03892</name>
</gene>
<organism evidence="2 3">
    <name type="scientific">Xenorhabdus miraniensis</name>
    <dbReference type="NCBI Taxonomy" id="351674"/>
    <lineage>
        <taxon>Bacteria</taxon>
        <taxon>Pseudomonadati</taxon>
        <taxon>Pseudomonadota</taxon>
        <taxon>Gammaproteobacteria</taxon>
        <taxon>Enterobacterales</taxon>
        <taxon>Morganellaceae</taxon>
        <taxon>Xenorhabdus</taxon>
    </lineage>
</organism>
<evidence type="ECO:0000313" key="3">
    <source>
        <dbReference type="Proteomes" id="UP000221980"/>
    </source>
</evidence>
<evidence type="ECO:0000259" key="1">
    <source>
        <dbReference type="Pfam" id="PF14331"/>
    </source>
</evidence>
<dbReference type="InterPro" id="IPR025743">
    <property type="entry name" value="TssM1_N"/>
</dbReference>
<dbReference type="AlphaFoldDB" id="A0A2D0JKF4"/>